<dbReference type="EMBL" id="SKFG01000001">
    <property type="protein sequence ID" value="TCZ81300.1"/>
    <property type="molecule type" value="Genomic_DNA"/>
</dbReference>
<dbReference type="Proteomes" id="UP000295418">
    <property type="component" value="Unassembled WGS sequence"/>
</dbReference>
<evidence type="ECO:0000256" key="2">
    <source>
        <dbReference type="ARBA" id="ARBA00022737"/>
    </source>
</evidence>
<dbReference type="AlphaFoldDB" id="A0A4R4EP97"/>
<evidence type="ECO:0000259" key="6">
    <source>
        <dbReference type="PROSITE" id="PS51372"/>
    </source>
</evidence>
<evidence type="ECO:0000313" key="8">
    <source>
        <dbReference type="Proteomes" id="UP000295418"/>
    </source>
</evidence>
<dbReference type="Gene3D" id="1.10.10.10">
    <property type="entry name" value="Winged helix-like DNA-binding domain superfamily/Winged helix DNA-binding domain"/>
    <property type="match status" value="1"/>
</dbReference>
<feature type="domain" description="PTS EIIB type-2" evidence="5">
    <location>
        <begin position="426"/>
        <end position="515"/>
    </location>
</feature>
<dbReference type="PANTHER" id="PTHR30185">
    <property type="entry name" value="CRYPTIC BETA-GLUCOSIDE BGL OPERON ANTITERMINATOR"/>
    <property type="match status" value="1"/>
</dbReference>
<evidence type="ECO:0000259" key="5">
    <source>
        <dbReference type="PROSITE" id="PS51099"/>
    </source>
</evidence>
<dbReference type="OrthoDB" id="9776005at2"/>
<dbReference type="InterPro" id="IPR011608">
    <property type="entry name" value="PRD"/>
</dbReference>
<dbReference type="InterPro" id="IPR013011">
    <property type="entry name" value="PTS_EIIB_2"/>
</dbReference>
<dbReference type="GO" id="GO:0008982">
    <property type="term" value="F:protein-N(PI)-phosphohistidine-sugar phosphotransferase activity"/>
    <property type="evidence" value="ECO:0007669"/>
    <property type="project" value="InterPro"/>
</dbReference>
<dbReference type="InterPro" id="IPR036388">
    <property type="entry name" value="WH-like_DNA-bd_sf"/>
</dbReference>
<dbReference type="Gene3D" id="1.10.1790.10">
    <property type="entry name" value="PRD domain"/>
    <property type="match status" value="1"/>
</dbReference>
<dbReference type="CDD" id="cd05568">
    <property type="entry name" value="PTS_IIB_bgl_like"/>
    <property type="match status" value="1"/>
</dbReference>
<dbReference type="InterPro" id="IPR036634">
    <property type="entry name" value="PRD_sf"/>
</dbReference>
<evidence type="ECO:0000313" key="7">
    <source>
        <dbReference type="EMBL" id="TCZ81300.1"/>
    </source>
</evidence>
<reference evidence="7 8" key="1">
    <citation type="submission" date="2019-03" db="EMBL/GenBank/DDBJ databases">
        <authorList>
            <person name="Kim M.K.M."/>
        </authorList>
    </citation>
    <scope>NUCLEOTIDE SEQUENCE [LARGE SCALE GENOMIC DNA]</scope>
    <source>
        <strain evidence="7 8">18JY21-1</strain>
    </source>
</reference>
<protein>
    <submittedName>
        <fullName evidence="7">Transcription antiterminator</fullName>
    </submittedName>
</protein>
<keyword evidence="4" id="KW-0804">Transcription</keyword>
<evidence type="ECO:0000256" key="4">
    <source>
        <dbReference type="ARBA" id="ARBA00023163"/>
    </source>
</evidence>
<keyword evidence="1" id="KW-0808">Transferase</keyword>
<feature type="domain" description="PRD" evidence="6">
    <location>
        <begin position="316"/>
        <end position="423"/>
    </location>
</feature>
<evidence type="ECO:0000256" key="1">
    <source>
        <dbReference type="ARBA" id="ARBA00022679"/>
    </source>
</evidence>
<comment type="caution">
    <text evidence="7">The sequence shown here is derived from an EMBL/GenBank/DDBJ whole genome shotgun (WGS) entry which is preliminary data.</text>
</comment>
<dbReference type="GO" id="GO:0006355">
    <property type="term" value="P:regulation of DNA-templated transcription"/>
    <property type="evidence" value="ECO:0007669"/>
    <property type="project" value="InterPro"/>
</dbReference>
<sequence>MALSTRSRIHLKKMLLEQAPLRIKELSEQFNVSDRTIKYDLETIRVWLQEQDVFMCSNPSKGIWIDCDESERTMLLGMLEDSGSHVFVNQHERARGIILDLLLSDKHITIGEMVKKNDVSRNTILSDLAIAEAFFKEWELLLERSRFGIQLIGTEKQRRTVLENIIHDLLDSNDMLQIVQGVAQEHKPTLHFNKVLERFLEPVNDLDFLFEALSRIVRNTESEVGVMLSDRVIIGVFIRLCIAIQRHHQDEHIENEDRTKEGVSEHSLNIFYVFQRVLAQLAEMESITLTDNAVWFISLQAIGMAAPFPYQINKGESLPDVYTITHGIIRHVTDQMRFPFLDDPELLNNLLAHMSDKMTKYSYGVMEPNPLLKEIMQSYRTMFDYVQKACLEVLGSLGVHLTDSDIAFLVLHFQTAYERKAEQQRWKALIVCGTGRGTSKWLMTIIENEIKHLQFVASCSVMDVEKVLEKVQVDLVISILPIKANVPVVVVHSIPCKHDFQAIQTQLNQLGSSKVRSTSNGGGLRRPEMLAHNAGQLENMVQDIIYTGYDLSREIIAHFREYLSDERAEGLTLHLLFMVNRIHFGTAYMQYGEPPLLGSTALALKEELQHVLQRKNLEVTEGELHAILRYFEPVNKGE</sequence>
<dbReference type="Gene3D" id="3.40.50.2300">
    <property type="match status" value="1"/>
</dbReference>
<dbReference type="InterPro" id="IPR036095">
    <property type="entry name" value="PTS_EIIB-like_sf"/>
</dbReference>
<organism evidence="7 8">
    <name type="scientific">Paenibacillus albiflavus</name>
    <dbReference type="NCBI Taxonomy" id="2545760"/>
    <lineage>
        <taxon>Bacteria</taxon>
        <taxon>Bacillati</taxon>
        <taxon>Bacillota</taxon>
        <taxon>Bacilli</taxon>
        <taxon>Bacillales</taxon>
        <taxon>Paenibacillaceae</taxon>
        <taxon>Paenibacillus</taxon>
    </lineage>
</organism>
<dbReference type="SUPFAM" id="SSF63520">
    <property type="entry name" value="PTS-regulatory domain, PRD"/>
    <property type="match status" value="2"/>
</dbReference>
<dbReference type="InterPro" id="IPR050661">
    <property type="entry name" value="BglG_antiterminators"/>
</dbReference>
<evidence type="ECO:0000256" key="3">
    <source>
        <dbReference type="ARBA" id="ARBA00023015"/>
    </source>
</evidence>
<dbReference type="PANTHER" id="PTHR30185:SF18">
    <property type="entry name" value="TRANSCRIPTIONAL REGULATOR MTLR"/>
    <property type="match status" value="1"/>
</dbReference>
<dbReference type="SUPFAM" id="SSF52794">
    <property type="entry name" value="PTS system IIB component-like"/>
    <property type="match status" value="1"/>
</dbReference>
<gene>
    <name evidence="7" type="ORF">E0485_01745</name>
</gene>
<accession>A0A4R4EP97</accession>
<dbReference type="PROSITE" id="PS51372">
    <property type="entry name" value="PRD_2"/>
    <property type="match status" value="1"/>
</dbReference>
<proteinExistence type="predicted"/>
<dbReference type="Pfam" id="PF00874">
    <property type="entry name" value="PRD"/>
    <property type="match status" value="1"/>
</dbReference>
<keyword evidence="8" id="KW-1185">Reference proteome</keyword>
<dbReference type="PROSITE" id="PS51099">
    <property type="entry name" value="PTS_EIIB_TYPE_2"/>
    <property type="match status" value="1"/>
</dbReference>
<name>A0A4R4EP97_9BACL</name>
<keyword evidence="2" id="KW-0677">Repeat</keyword>
<keyword evidence="3" id="KW-0805">Transcription regulation</keyword>
<dbReference type="GO" id="GO:0009401">
    <property type="term" value="P:phosphoenolpyruvate-dependent sugar phosphotransferase system"/>
    <property type="evidence" value="ECO:0007669"/>
    <property type="project" value="InterPro"/>
</dbReference>